<feature type="domain" description="Carbohydrate kinase FGGY C-terminal" evidence="6">
    <location>
        <begin position="282"/>
        <end position="465"/>
    </location>
</feature>
<dbReference type="Ensembl" id="ENSCCET00000010594.1">
    <property type="protein sequence ID" value="ENSCCEP00000006541.1"/>
    <property type="gene ID" value="ENSCCEG00000006982.1"/>
</dbReference>
<evidence type="ECO:0000259" key="6">
    <source>
        <dbReference type="Pfam" id="PF02782"/>
    </source>
</evidence>
<dbReference type="Pfam" id="PF02782">
    <property type="entry name" value="FGGY_C"/>
    <property type="match status" value="1"/>
</dbReference>
<keyword evidence="4" id="KW-0067">ATP-binding</keyword>
<keyword evidence="4" id="KW-0119">Carbohydrate metabolism</keyword>
<evidence type="ECO:0000256" key="4">
    <source>
        <dbReference type="RuleBase" id="RU367058"/>
    </source>
</evidence>
<dbReference type="Gene3D" id="3.30.420.40">
    <property type="match status" value="2"/>
</dbReference>
<dbReference type="GO" id="GO:0005524">
    <property type="term" value="F:ATP binding"/>
    <property type="evidence" value="ECO:0007669"/>
    <property type="project" value="UniProtKB-KW"/>
</dbReference>
<dbReference type="Proteomes" id="UP000694410">
    <property type="component" value="Unplaced"/>
</dbReference>
<reference evidence="7" key="2">
    <citation type="submission" date="2025-09" db="UniProtKB">
        <authorList>
            <consortium name="Ensembl"/>
        </authorList>
    </citation>
    <scope>IDENTIFICATION</scope>
</reference>
<reference evidence="7" key="1">
    <citation type="submission" date="2025-08" db="UniProtKB">
        <authorList>
            <consortium name="Ensembl"/>
        </authorList>
    </citation>
    <scope>IDENTIFICATION</scope>
</reference>
<dbReference type="PANTHER" id="PTHR10196">
    <property type="entry name" value="SUGAR KINASE"/>
    <property type="match status" value="1"/>
</dbReference>
<comment type="catalytic activity">
    <reaction evidence="4">
        <text>D-xylulose + ATP = D-xylulose 5-phosphate + ADP + H(+)</text>
        <dbReference type="Rhea" id="RHEA:10964"/>
        <dbReference type="ChEBI" id="CHEBI:15378"/>
        <dbReference type="ChEBI" id="CHEBI:17140"/>
        <dbReference type="ChEBI" id="CHEBI:30616"/>
        <dbReference type="ChEBI" id="CHEBI:57737"/>
        <dbReference type="ChEBI" id="CHEBI:456216"/>
        <dbReference type="EC" id="2.7.1.17"/>
    </reaction>
</comment>
<evidence type="ECO:0000256" key="2">
    <source>
        <dbReference type="ARBA" id="ARBA00022679"/>
    </source>
</evidence>
<dbReference type="GO" id="GO:0042732">
    <property type="term" value="P:D-xylose metabolic process"/>
    <property type="evidence" value="ECO:0007669"/>
    <property type="project" value="UniProtKB-UniRule"/>
</dbReference>
<sequence length="524" mass="57326">MKTPLPAALGAGIHTQTWFPNVLVLIKTVNPDAQLKVIAIDEQLRVIYEDNVHFDKDLPEFKTQGGVYIHSDRLTVTSPVLMWVKALDMILEKMKSSGFNFSQIRALSGAGQGCFSVSNSPIWMDSSTASQCRALEKAMGGAQPLATVTGSRAYERFTGNQIAKIYSQNPEVYKQTERISLVSSFAASLFLGTYAPIDYSDGSGMNLLQIWEKAWSKSCLDACAPGLEERLGCPVPSHSVLGPISPYYSQRYGFSPDCKIVAFTGDNPASLAGMRLQEGDIAISLGTSDTLFLWIQEPTPALEGHILCNPVDSQTYMALLCFKNGSLMRERIRDECASGSWDEFSKALSSTAAGNSGNLGFYFDVMEITPEAVGIHRFNRDNQKVSSFPKEVEIRALIEGQFMAKRIHAEKLGYKVLPKTRILATGGASHNKKILQVLSDVFNAPVFTIDTANSACLGSAYRAIHGLVAERNVSLADVVKLAPEPRLAVTPTPGAEELYRPLLKRYAELEQKVIYNPASSCLVK</sequence>
<dbReference type="EC" id="2.7.1.17" evidence="4"/>
<dbReference type="PANTHER" id="PTHR10196:SF57">
    <property type="entry name" value="XYLULOSE KINASE"/>
    <property type="match status" value="1"/>
</dbReference>
<organism evidence="7 8">
    <name type="scientific">Cyanistes caeruleus</name>
    <name type="common">Eurasian blue tit</name>
    <name type="synonym">Parus caeruleus</name>
    <dbReference type="NCBI Taxonomy" id="156563"/>
    <lineage>
        <taxon>Eukaryota</taxon>
        <taxon>Metazoa</taxon>
        <taxon>Chordata</taxon>
        <taxon>Craniata</taxon>
        <taxon>Vertebrata</taxon>
        <taxon>Euteleostomi</taxon>
        <taxon>Archelosauria</taxon>
        <taxon>Archosauria</taxon>
        <taxon>Dinosauria</taxon>
        <taxon>Saurischia</taxon>
        <taxon>Theropoda</taxon>
        <taxon>Coelurosauria</taxon>
        <taxon>Aves</taxon>
        <taxon>Neognathae</taxon>
        <taxon>Neoaves</taxon>
        <taxon>Telluraves</taxon>
        <taxon>Australaves</taxon>
        <taxon>Passeriformes</taxon>
        <taxon>Paridae</taxon>
        <taxon>Cyanistes</taxon>
    </lineage>
</organism>
<dbReference type="InterPro" id="IPR043129">
    <property type="entry name" value="ATPase_NBD"/>
</dbReference>
<evidence type="ECO:0000256" key="1">
    <source>
        <dbReference type="ARBA" id="ARBA00009156"/>
    </source>
</evidence>
<dbReference type="FunFam" id="3.30.420.40:FF:000096">
    <property type="entry name" value="xylulose kinase"/>
    <property type="match status" value="1"/>
</dbReference>
<evidence type="ECO:0000313" key="7">
    <source>
        <dbReference type="Ensembl" id="ENSCCEP00000006541.1"/>
    </source>
</evidence>
<evidence type="ECO:0000313" key="8">
    <source>
        <dbReference type="Proteomes" id="UP000694410"/>
    </source>
</evidence>
<keyword evidence="2 4" id="KW-0808">Transferase</keyword>
<dbReference type="GO" id="GO:0004856">
    <property type="term" value="F:D-xylulokinase activity"/>
    <property type="evidence" value="ECO:0007669"/>
    <property type="project" value="UniProtKB-UniRule"/>
</dbReference>
<dbReference type="InterPro" id="IPR018485">
    <property type="entry name" value="FGGY_C"/>
</dbReference>
<dbReference type="AlphaFoldDB" id="A0A8C0UCV1"/>
<dbReference type="GO" id="GO:0005829">
    <property type="term" value="C:cytosol"/>
    <property type="evidence" value="ECO:0007669"/>
    <property type="project" value="TreeGrafter"/>
</dbReference>
<evidence type="ECO:0000256" key="3">
    <source>
        <dbReference type="ARBA" id="ARBA00022777"/>
    </source>
</evidence>
<gene>
    <name evidence="7" type="primary">XYLB</name>
</gene>
<accession>A0A8C0UCV1</accession>
<name>A0A8C0UCV1_CYACU</name>
<proteinExistence type="inferred from homology"/>
<dbReference type="InterPro" id="IPR018484">
    <property type="entry name" value="FGGY_N"/>
</dbReference>
<comment type="function">
    <text evidence="4">Phosphorylates D-xylulose to produce D-xylulose 5-phosphate, a molecule that may play an important role in the regulation of glucose metabolism and lipogenesis.</text>
</comment>
<dbReference type="SUPFAM" id="SSF53067">
    <property type="entry name" value="Actin-like ATPase domain"/>
    <property type="match status" value="2"/>
</dbReference>
<keyword evidence="4" id="KW-0859">Xylose metabolism</keyword>
<dbReference type="InterPro" id="IPR042024">
    <property type="entry name" value="D-XK_euk"/>
</dbReference>
<keyword evidence="3 4" id="KW-0418">Kinase</keyword>
<dbReference type="Pfam" id="PF00370">
    <property type="entry name" value="FGGY_N"/>
    <property type="match status" value="1"/>
</dbReference>
<protein>
    <recommendedName>
        <fullName evidence="4">Xylulose kinase</fullName>
        <ecNumber evidence="4">2.7.1.17</ecNumber>
    </recommendedName>
</protein>
<keyword evidence="4" id="KW-0547">Nucleotide-binding</keyword>
<feature type="domain" description="Carbohydrate kinase FGGY N-terminal" evidence="5">
    <location>
        <begin position="83"/>
        <end position="273"/>
    </location>
</feature>
<keyword evidence="8" id="KW-1185">Reference proteome</keyword>
<evidence type="ECO:0000259" key="5">
    <source>
        <dbReference type="Pfam" id="PF00370"/>
    </source>
</evidence>
<comment type="similarity">
    <text evidence="1 4">Belongs to the FGGY kinase family.</text>
</comment>
<dbReference type="GO" id="GO:0005997">
    <property type="term" value="P:xylulose metabolic process"/>
    <property type="evidence" value="ECO:0007669"/>
    <property type="project" value="UniProtKB-UniRule"/>
</dbReference>
<dbReference type="CDD" id="cd07776">
    <property type="entry name" value="ASKHA_NBD_FGGY_SpXK-like"/>
    <property type="match status" value="1"/>
</dbReference>